<dbReference type="Pfam" id="PF19160">
    <property type="entry name" value="SPARK"/>
    <property type="match status" value="1"/>
</dbReference>
<evidence type="ECO:0008006" key="6">
    <source>
        <dbReference type="Google" id="ProtNLM"/>
    </source>
</evidence>
<protein>
    <recommendedName>
        <fullName evidence="6">SPARK domain-containing protein</fullName>
    </recommendedName>
</protein>
<comment type="caution">
    <text evidence="4">The sequence shown here is derived from an EMBL/GenBank/DDBJ whole genome shotgun (WGS) entry which is preliminary data.</text>
</comment>
<dbReference type="PANTHER" id="PTHR33831:SF8">
    <property type="entry name" value="SPARK DOMAIN-CONTAINING PROTEIN"/>
    <property type="match status" value="1"/>
</dbReference>
<dbReference type="GO" id="GO:0005886">
    <property type="term" value="C:plasma membrane"/>
    <property type="evidence" value="ECO:0007669"/>
    <property type="project" value="TreeGrafter"/>
</dbReference>
<evidence type="ECO:0000259" key="2">
    <source>
        <dbReference type="Pfam" id="PF19160"/>
    </source>
</evidence>
<evidence type="ECO:0000256" key="1">
    <source>
        <dbReference type="SAM" id="MobiDB-lite"/>
    </source>
</evidence>
<dbReference type="InterPro" id="IPR040336">
    <property type="entry name" value="At1g61900-like"/>
</dbReference>
<feature type="domain" description="SPARK" evidence="2">
    <location>
        <begin position="95"/>
        <end position="213"/>
    </location>
</feature>
<reference evidence="4" key="1">
    <citation type="submission" date="2020-12" db="EMBL/GenBank/DDBJ databases">
        <title>WGS assembly of Carya illinoinensis cv. Pawnee.</title>
        <authorList>
            <person name="Platts A."/>
            <person name="Shu S."/>
            <person name="Wright S."/>
            <person name="Barry K."/>
            <person name="Edger P."/>
            <person name="Pires J.C."/>
            <person name="Schmutz J."/>
        </authorList>
    </citation>
    <scope>NUCLEOTIDE SEQUENCE</scope>
    <source>
        <tissue evidence="4">Leaf</tissue>
    </source>
</reference>
<dbReference type="Pfam" id="PF26584">
    <property type="entry name" value="At1g61900"/>
    <property type="match status" value="1"/>
</dbReference>
<gene>
    <name evidence="4" type="ORF">CIPAW_04G116400</name>
</gene>
<accession>A0A8T1QUJ1</accession>
<feature type="region of interest" description="Disordered" evidence="1">
    <location>
        <begin position="1"/>
        <end position="27"/>
    </location>
</feature>
<feature type="compositionally biased region" description="Polar residues" evidence="1">
    <location>
        <begin position="13"/>
        <end position="27"/>
    </location>
</feature>
<evidence type="ECO:0000313" key="4">
    <source>
        <dbReference type="EMBL" id="KAG6657804.1"/>
    </source>
</evidence>
<evidence type="ECO:0000313" key="5">
    <source>
        <dbReference type="Proteomes" id="UP000811609"/>
    </source>
</evidence>
<evidence type="ECO:0000259" key="3">
    <source>
        <dbReference type="Pfam" id="PF26584"/>
    </source>
</evidence>
<dbReference type="Proteomes" id="UP000811609">
    <property type="component" value="Chromosome 4"/>
</dbReference>
<organism evidence="4 5">
    <name type="scientific">Carya illinoinensis</name>
    <name type="common">Pecan</name>
    <dbReference type="NCBI Taxonomy" id="32201"/>
    <lineage>
        <taxon>Eukaryota</taxon>
        <taxon>Viridiplantae</taxon>
        <taxon>Streptophyta</taxon>
        <taxon>Embryophyta</taxon>
        <taxon>Tracheophyta</taxon>
        <taxon>Spermatophyta</taxon>
        <taxon>Magnoliopsida</taxon>
        <taxon>eudicotyledons</taxon>
        <taxon>Gunneridae</taxon>
        <taxon>Pentapetalae</taxon>
        <taxon>rosids</taxon>
        <taxon>fabids</taxon>
        <taxon>Fagales</taxon>
        <taxon>Juglandaceae</taxon>
        <taxon>Carya</taxon>
    </lineage>
</organism>
<dbReference type="InterPro" id="IPR059003">
    <property type="entry name" value="At1g61900_C"/>
</dbReference>
<dbReference type="PANTHER" id="PTHR33831">
    <property type="entry name" value="GPI-ANCHORED PROTEIN"/>
    <property type="match status" value="1"/>
</dbReference>
<feature type="domain" description="At1g61900-like C-terminal" evidence="3">
    <location>
        <begin position="248"/>
        <end position="320"/>
    </location>
</feature>
<dbReference type="InterPro" id="IPR043891">
    <property type="entry name" value="SPARK"/>
</dbReference>
<dbReference type="EMBL" id="CM031812">
    <property type="protein sequence ID" value="KAG6657804.1"/>
    <property type="molecule type" value="Genomic_DNA"/>
</dbReference>
<name>A0A8T1QUJ1_CARIL</name>
<keyword evidence="5" id="KW-1185">Reference proteome</keyword>
<proteinExistence type="predicted"/>
<dbReference type="AlphaFoldDB" id="A0A8T1QUJ1"/>
<feature type="compositionally biased region" description="Basic and acidic residues" evidence="1">
    <location>
        <begin position="1"/>
        <end position="11"/>
    </location>
</feature>
<sequence length="427" mass="46206">MTNYQDSRRFMDGTSTTEPISLGSQKSAYDREIEGTRYEVTPSKKKTPMAARQIDCVNALAPDISPAGDSQPFLPLLAPSQLTPFTNNTVLILSGLCTLNFIAAESAMSISAIECCVEYSNVVCCPQLNATLVIIIRQSSKYSGSLALNRPHASHCLSDVEKIPESKGGNEDLQNICSFHPENLTEASCPLTDVDEFEHTVDSSRLLDACCQNAVLDVATIIAQNSISNMDGVPGGRIDDCKNLSSGVCPLVFPKMTNVWKECGNVISNQTACCKAMESYVYQLQRQSFLTNLQALNCAVSLGMMLQKANVSHNVYSLCHINLKDFSLQESGCLLPTLPSDATYDRTSGIGFVCDLNDNIEAPCPSKSNVPTSTCNTNMFLDLMEIAATKLPAISAAASAQSGKGIIRTLLYLNKSSSSSCFFLQWQ</sequence>